<evidence type="ECO:0000256" key="8">
    <source>
        <dbReference type="ARBA" id="ARBA00047199"/>
    </source>
</evidence>
<dbReference type="OrthoDB" id="9803887at2"/>
<keyword evidence="5 11" id="KW-0663">Pyridoxal phosphate</keyword>
<comment type="cofactor">
    <cofactor evidence="1 12">
        <name>pyridoxal 5'-phosphate</name>
        <dbReference type="ChEBI" id="CHEBI:597326"/>
    </cofactor>
</comment>
<dbReference type="InterPro" id="IPR054542">
    <property type="entry name" value="Cys_met_metab_PP"/>
</dbReference>
<evidence type="ECO:0000256" key="5">
    <source>
        <dbReference type="ARBA" id="ARBA00022898"/>
    </source>
</evidence>
<dbReference type="RefSeq" id="WP_087458788.1">
    <property type="nucleotide sequence ID" value="NZ_CP021434.1"/>
</dbReference>
<comment type="catalytic activity">
    <reaction evidence="10">
        <text>L-methionine + H2O = methanethiol + 2-oxobutanoate + NH4(+)</text>
        <dbReference type="Rhea" id="RHEA:23800"/>
        <dbReference type="ChEBI" id="CHEBI:15377"/>
        <dbReference type="ChEBI" id="CHEBI:16007"/>
        <dbReference type="ChEBI" id="CHEBI:16763"/>
        <dbReference type="ChEBI" id="CHEBI:28938"/>
        <dbReference type="ChEBI" id="CHEBI:57844"/>
        <dbReference type="EC" id="4.4.1.11"/>
    </reaction>
    <physiologicalReaction direction="left-to-right" evidence="10">
        <dbReference type="Rhea" id="RHEA:23801"/>
    </physiologicalReaction>
</comment>
<dbReference type="Gene3D" id="3.90.1150.10">
    <property type="entry name" value="Aspartate Aminotransferase, domain 1"/>
    <property type="match status" value="1"/>
</dbReference>
<accession>A0A1Y0IVS8</accession>
<dbReference type="PIRSF" id="PIRSF001434">
    <property type="entry name" value="CGS"/>
    <property type="match status" value="1"/>
</dbReference>
<dbReference type="KEGG" id="tum:CBW65_22430"/>
<evidence type="ECO:0000256" key="6">
    <source>
        <dbReference type="ARBA" id="ARBA00023239"/>
    </source>
</evidence>
<dbReference type="AlphaFoldDB" id="A0A1Y0IVS8"/>
<dbReference type="EC" id="4.4.1.11" evidence="3"/>
<comment type="similarity">
    <text evidence="2">Belongs to the trans-sulfuration enzymes family. L-methionine gamma-lyase subfamily.</text>
</comment>
<keyword evidence="15" id="KW-1185">Reference proteome</keyword>
<dbReference type="PANTHER" id="PTHR11808:SF80">
    <property type="entry name" value="CYSTATHIONINE GAMMA-LYASE"/>
    <property type="match status" value="1"/>
</dbReference>
<gene>
    <name evidence="14" type="ORF">CBW65_22430</name>
</gene>
<feature type="compositionally biased region" description="Basic and acidic residues" evidence="13">
    <location>
        <begin position="1"/>
        <end position="10"/>
    </location>
</feature>
<protein>
    <recommendedName>
        <fullName evidence="4">L-methionine gamma-lyase</fullName>
        <ecNumber evidence="3">4.4.1.11</ecNumber>
        <ecNumber evidence="7">4.4.1.2</ecNumber>
    </recommendedName>
    <alternativeName>
        <fullName evidence="8">Homocysteine desulfhydrase</fullName>
    </alternativeName>
</protein>
<evidence type="ECO:0000256" key="10">
    <source>
        <dbReference type="ARBA" id="ARBA00052699"/>
    </source>
</evidence>
<dbReference type="FunFam" id="3.90.1150.10:FF:000033">
    <property type="entry name" value="Cystathionine gamma-synthase"/>
    <property type="match status" value="1"/>
</dbReference>
<evidence type="ECO:0000313" key="15">
    <source>
        <dbReference type="Proteomes" id="UP000195437"/>
    </source>
</evidence>
<evidence type="ECO:0000256" key="13">
    <source>
        <dbReference type="SAM" id="MobiDB-lite"/>
    </source>
</evidence>
<dbReference type="FunFam" id="3.40.640.10:FF:000046">
    <property type="entry name" value="Cystathionine gamma-lyase"/>
    <property type="match status" value="1"/>
</dbReference>
<dbReference type="GO" id="GO:0018826">
    <property type="term" value="F:methionine gamma-lyase activity"/>
    <property type="evidence" value="ECO:0007669"/>
    <property type="project" value="UniProtKB-EC"/>
</dbReference>
<feature type="region of interest" description="Disordered" evidence="13">
    <location>
        <begin position="1"/>
        <end position="22"/>
    </location>
</feature>
<evidence type="ECO:0000256" key="11">
    <source>
        <dbReference type="PIRSR" id="PIRSR001434-2"/>
    </source>
</evidence>
<dbReference type="GO" id="GO:0019346">
    <property type="term" value="P:transsulfuration"/>
    <property type="evidence" value="ECO:0007669"/>
    <property type="project" value="InterPro"/>
</dbReference>
<feature type="modified residue" description="N6-(pyridoxal phosphate)lysine" evidence="11">
    <location>
        <position position="211"/>
    </location>
</feature>
<reference evidence="15" key="1">
    <citation type="submission" date="2017-05" db="EMBL/GenBank/DDBJ databases">
        <authorList>
            <person name="Sung H."/>
        </authorList>
    </citation>
    <scope>NUCLEOTIDE SEQUENCE [LARGE SCALE GENOMIC DNA]</scope>
    <source>
        <strain evidence="15">AR23208</strain>
    </source>
</reference>
<evidence type="ECO:0000256" key="9">
    <source>
        <dbReference type="ARBA" id="ARBA00048780"/>
    </source>
</evidence>
<organism evidence="14 15">
    <name type="scientific">Tumebacillus avium</name>
    <dbReference type="NCBI Taxonomy" id="1903704"/>
    <lineage>
        <taxon>Bacteria</taxon>
        <taxon>Bacillati</taxon>
        <taxon>Bacillota</taxon>
        <taxon>Bacilli</taxon>
        <taxon>Bacillales</taxon>
        <taxon>Alicyclobacillaceae</taxon>
        <taxon>Tumebacillus</taxon>
    </lineage>
</organism>
<dbReference type="GO" id="GO:0009086">
    <property type="term" value="P:methionine biosynthetic process"/>
    <property type="evidence" value="ECO:0007669"/>
    <property type="project" value="UniProtKB-ARBA"/>
</dbReference>
<sequence>MNVKKDEKGFSTRSIQPDGMEQDGHGALVPPIYMSSTFVFPSAEAGGARFAGEERGMIYSRLGNPTVDALEHAVAGLEGGEAGLAFGSGMGAISAVLMALVESGDHVLCSDGLYGCTFGFLSMMKRKFRVDFSLADLSDEAAVRKAMRAETKVVYVETPINPTMKLVDLEMVARVAHECGAQVVVDNTFMTPYLQRPLEHGCDVVVHSATKYLGGHGDLIAGVAVGRKAFLDEVRMSTLKDIGAVLSPMDAWLILRGLKTLSLRMERHCENARQVAAFLQGHPKVQRVRFPGLDDFPQGELAAKQMEGPGGMISFEVESLEAGRKVMDHVRVAKLAVSLGETTTLIQHPATMTHSVIPAEVRQGEMGIADGLIRLSVGLEDVEDVIKDLEQALEKI</sequence>
<dbReference type="PROSITE" id="PS00868">
    <property type="entry name" value="CYS_MET_METAB_PP"/>
    <property type="match status" value="1"/>
</dbReference>
<evidence type="ECO:0000256" key="1">
    <source>
        <dbReference type="ARBA" id="ARBA00001933"/>
    </source>
</evidence>
<dbReference type="Pfam" id="PF01053">
    <property type="entry name" value="Cys_Met_Meta_PP"/>
    <property type="match status" value="1"/>
</dbReference>
<dbReference type="PANTHER" id="PTHR11808">
    <property type="entry name" value="TRANS-SULFURATION ENZYME FAMILY MEMBER"/>
    <property type="match status" value="1"/>
</dbReference>
<dbReference type="CDD" id="cd00614">
    <property type="entry name" value="CGS_like"/>
    <property type="match status" value="1"/>
</dbReference>
<dbReference type="Proteomes" id="UP000195437">
    <property type="component" value="Chromosome"/>
</dbReference>
<proteinExistence type="inferred from homology"/>
<dbReference type="InterPro" id="IPR000277">
    <property type="entry name" value="Cys/Met-Metab_PyrdxlP-dep_enz"/>
</dbReference>
<dbReference type="EC" id="4.4.1.2" evidence="7"/>
<evidence type="ECO:0000256" key="2">
    <source>
        <dbReference type="ARBA" id="ARBA00008667"/>
    </source>
</evidence>
<dbReference type="GO" id="GO:0005737">
    <property type="term" value="C:cytoplasm"/>
    <property type="evidence" value="ECO:0007669"/>
    <property type="project" value="TreeGrafter"/>
</dbReference>
<evidence type="ECO:0000256" key="7">
    <source>
        <dbReference type="ARBA" id="ARBA00047175"/>
    </source>
</evidence>
<name>A0A1Y0IVS8_9BACL</name>
<evidence type="ECO:0000256" key="3">
    <source>
        <dbReference type="ARBA" id="ARBA00012222"/>
    </source>
</evidence>
<dbReference type="InterPro" id="IPR015422">
    <property type="entry name" value="PyrdxlP-dep_Trfase_small"/>
</dbReference>
<dbReference type="NCBIfam" id="TIGR01328">
    <property type="entry name" value="met_gam_lyase"/>
    <property type="match status" value="1"/>
</dbReference>
<dbReference type="InterPro" id="IPR015421">
    <property type="entry name" value="PyrdxlP-dep_Trfase_major"/>
</dbReference>
<dbReference type="InterPro" id="IPR015424">
    <property type="entry name" value="PyrdxlP-dep_Trfase"/>
</dbReference>
<keyword evidence="6 14" id="KW-0456">Lyase</keyword>
<comment type="catalytic activity">
    <reaction evidence="9">
        <text>L-homocysteine + H2O = 2-oxobutanoate + hydrogen sulfide + NH4(+) + H(+)</text>
        <dbReference type="Rhea" id="RHEA:14501"/>
        <dbReference type="ChEBI" id="CHEBI:15377"/>
        <dbReference type="ChEBI" id="CHEBI:15378"/>
        <dbReference type="ChEBI" id="CHEBI:16763"/>
        <dbReference type="ChEBI" id="CHEBI:28938"/>
        <dbReference type="ChEBI" id="CHEBI:29919"/>
        <dbReference type="ChEBI" id="CHEBI:58199"/>
        <dbReference type="EC" id="4.4.1.2"/>
    </reaction>
    <physiologicalReaction direction="left-to-right" evidence="9">
        <dbReference type="Rhea" id="RHEA:14502"/>
    </physiologicalReaction>
</comment>
<dbReference type="GO" id="GO:0047982">
    <property type="term" value="F:homocysteine desulfhydrase activity"/>
    <property type="evidence" value="ECO:0007669"/>
    <property type="project" value="UniProtKB-EC"/>
</dbReference>
<evidence type="ECO:0000256" key="12">
    <source>
        <dbReference type="RuleBase" id="RU362118"/>
    </source>
</evidence>
<dbReference type="Gene3D" id="3.40.640.10">
    <property type="entry name" value="Type I PLP-dependent aspartate aminotransferase-like (Major domain)"/>
    <property type="match status" value="1"/>
</dbReference>
<evidence type="ECO:0000256" key="4">
    <source>
        <dbReference type="ARBA" id="ARBA00019040"/>
    </source>
</evidence>
<dbReference type="GO" id="GO:0030170">
    <property type="term" value="F:pyridoxal phosphate binding"/>
    <property type="evidence" value="ECO:0007669"/>
    <property type="project" value="InterPro"/>
</dbReference>
<evidence type="ECO:0000313" key="14">
    <source>
        <dbReference type="EMBL" id="ARU63444.1"/>
    </source>
</evidence>
<dbReference type="SUPFAM" id="SSF53383">
    <property type="entry name" value="PLP-dependent transferases"/>
    <property type="match status" value="1"/>
</dbReference>
<dbReference type="InterPro" id="IPR006237">
    <property type="entry name" value="L-Met_gamma_lys"/>
</dbReference>
<dbReference type="EMBL" id="CP021434">
    <property type="protein sequence ID" value="ARU63444.1"/>
    <property type="molecule type" value="Genomic_DNA"/>
</dbReference>